<proteinExistence type="predicted"/>
<name>A0A699V1V8_TANCI</name>
<feature type="signal peptide" evidence="1">
    <location>
        <begin position="1"/>
        <end position="19"/>
    </location>
</feature>
<organism evidence="2">
    <name type="scientific">Tanacetum cinerariifolium</name>
    <name type="common">Dalmatian daisy</name>
    <name type="synonym">Chrysanthemum cinerariifolium</name>
    <dbReference type="NCBI Taxonomy" id="118510"/>
    <lineage>
        <taxon>Eukaryota</taxon>
        <taxon>Viridiplantae</taxon>
        <taxon>Streptophyta</taxon>
        <taxon>Embryophyta</taxon>
        <taxon>Tracheophyta</taxon>
        <taxon>Spermatophyta</taxon>
        <taxon>Magnoliopsida</taxon>
        <taxon>eudicotyledons</taxon>
        <taxon>Gunneridae</taxon>
        <taxon>Pentapetalae</taxon>
        <taxon>asterids</taxon>
        <taxon>campanulids</taxon>
        <taxon>Asterales</taxon>
        <taxon>Asteraceae</taxon>
        <taxon>Asteroideae</taxon>
        <taxon>Anthemideae</taxon>
        <taxon>Anthemidinae</taxon>
        <taxon>Tanacetum</taxon>
    </lineage>
</organism>
<accession>A0A699V1V8</accession>
<comment type="caution">
    <text evidence="2">The sequence shown here is derived from an EMBL/GenBank/DDBJ whole genome shotgun (WGS) entry which is preliminary data.</text>
</comment>
<evidence type="ECO:0000313" key="2">
    <source>
        <dbReference type="EMBL" id="GFD29235.1"/>
    </source>
</evidence>
<dbReference type="EMBL" id="BKCJ011392886">
    <property type="protein sequence ID" value="GFD29235.1"/>
    <property type="molecule type" value="Genomic_DNA"/>
</dbReference>
<evidence type="ECO:0000256" key="1">
    <source>
        <dbReference type="SAM" id="SignalP"/>
    </source>
</evidence>
<dbReference type="AlphaFoldDB" id="A0A699V1V8"/>
<feature type="chain" id="PRO_5025666451" description="Reverse transcriptase domain-containing protein" evidence="1">
    <location>
        <begin position="20"/>
        <end position="99"/>
    </location>
</feature>
<reference evidence="2" key="1">
    <citation type="journal article" date="2019" name="Sci. Rep.">
        <title>Draft genome of Tanacetum cinerariifolium, the natural source of mosquito coil.</title>
        <authorList>
            <person name="Yamashiro T."/>
            <person name="Shiraishi A."/>
            <person name="Satake H."/>
            <person name="Nakayama K."/>
        </authorList>
    </citation>
    <scope>NUCLEOTIDE SEQUENCE</scope>
</reference>
<gene>
    <name evidence="2" type="ORF">Tci_901204</name>
</gene>
<protein>
    <recommendedName>
        <fullName evidence="3">Reverse transcriptase domain-containing protein</fullName>
    </recommendedName>
</protein>
<evidence type="ECO:0008006" key="3">
    <source>
        <dbReference type="Google" id="ProtNLM"/>
    </source>
</evidence>
<keyword evidence="1" id="KW-0732">Signal</keyword>
<sequence length="99" mass="10995">MLNMLVVTTAKLITEVVTAASAPVSATSTIILAADPKIPAATITAAPVKNTARFRLDYFKGMYYDDIRPIFEAKFNSNIEFLLKSKEQIEEEENRALEI</sequence>